<evidence type="ECO:0008006" key="3">
    <source>
        <dbReference type="Google" id="ProtNLM"/>
    </source>
</evidence>
<protein>
    <recommendedName>
        <fullName evidence="3">DUF1574 domain-containing protein</fullName>
    </recommendedName>
</protein>
<dbReference type="Proteomes" id="UP001355298">
    <property type="component" value="Unassembled WGS sequence"/>
</dbReference>
<dbReference type="InterPro" id="IPR036514">
    <property type="entry name" value="SGNH_hydro_sf"/>
</dbReference>
<name>A0ABU6ISI7_9FLAO</name>
<dbReference type="RefSeq" id="WP_326278995.1">
    <property type="nucleotide sequence ID" value="NZ_JAYKYV010000009.1"/>
</dbReference>
<dbReference type="Gene3D" id="3.40.50.1110">
    <property type="entry name" value="SGNH hydrolase"/>
    <property type="match status" value="1"/>
</dbReference>
<evidence type="ECO:0000313" key="2">
    <source>
        <dbReference type="Proteomes" id="UP001355298"/>
    </source>
</evidence>
<dbReference type="SUPFAM" id="SSF52266">
    <property type="entry name" value="SGNH hydrolase"/>
    <property type="match status" value="1"/>
</dbReference>
<keyword evidence="2" id="KW-1185">Reference proteome</keyword>
<gene>
    <name evidence="1" type="ORF">VOP03_11800</name>
</gene>
<dbReference type="EMBL" id="JAYMGW010000009">
    <property type="protein sequence ID" value="MEC4266031.1"/>
    <property type="molecule type" value="Genomic_DNA"/>
</dbReference>
<accession>A0ABU6ISI7</accession>
<reference evidence="1 2" key="1">
    <citation type="submission" date="2024-01" db="EMBL/GenBank/DDBJ databases">
        <title>The strains designed SYSU M86414 and SYSU M84420 isolated from the marine sediment in San Sha City (Hainan Province, China).</title>
        <authorList>
            <person name="Guo D."/>
        </authorList>
    </citation>
    <scope>NUCLEOTIDE SEQUENCE [LARGE SCALE GENOMIC DNA]</scope>
    <source>
        <strain evidence="1 2">SYSU M84420</strain>
    </source>
</reference>
<sequence>MKKSILLFFGTLLTFLIFDRIVTMVISNAEKKIYIESSIGKVNQFIKVKDSVDVLVLGSSRALHHVDTRNFGKAAFNIGADGKKVAYCAALSSMLQKEGQIVLVHVDHNRVFDKDYDGRDGRGLLYKAESNENLSEFYKAKFPTEYFISKGVHSYPYNGKALIILKNFMVKDSVNQSGYEPIFPTEVQKAVFANMFKEEKSQMNIGITKPLSISNEFEKYVDYIQETAVANGSKLVFFTSPSLSKVDGEVHDKVGKFFENRGILYLDHLDYFENQDLTLWKDYTHLSAKGANLYTGFLLAQLAEHGVLSYPAH</sequence>
<evidence type="ECO:0000313" key="1">
    <source>
        <dbReference type="EMBL" id="MEC4266031.1"/>
    </source>
</evidence>
<proteinExistence type="predicted"/>
<organism evidence="1 2">
    <name type="scientific">Flagellimonas halotolerans</name>
    <dbReference type="NCBI Taxonomy" id="3112164"/>
    <lineage>
        <taxon>Bacteria</taxon>
        <taxon>Pseudomonadati</taxon>
        <taxon>Bacteroidota</taxon>
        <taxon>Flavobacteriia</taxon>
        <taxon>Flavobacteriales</taxon>
        <taxon>Flavobacteriaceae</taxon>
        <taxon>Flagellimonas</taxon>
    </lineage>
</organism>
<comment type="caution">
    <text evidence="1">The sequence shown here is derived from an EMBL/GenBank/DDBJ whole genome shotgun (WGS) entry which is preliminary data.</text>
</comment>